<reference evidence="1 2" key="1">
    <citation type="submission" date="2013-03" db="EMBL/GenBank/DDBJ databases">
        <title>Reference genome for the Human Microbiome Project.</title>
        <authorList>
            <person name="Aqrawi P."/>
            <person name="Ayvaz T."/>
            <person name="Bess C."/>
            <person name="Blankenburg K."/>
            <person name="Coyle M."/>
            <person name="Deng J."/>
            <person name="Forbes L."/>
            <person name="Fowler G."/>
            <person name="Francisco L."/>
            <person name="Fu Q."/>
            <person name="Gibbs R."/>
            <person name="Gross S."/>
            <person name="Gubbala S."/>
            <person name="Hale W."/>
            <person name="Hemphill L."/>
            <person name="Highlander S."/>
            <person name="Hirani K."/>
            <person name="Jackson L."/>
            <person name="Jakkamsetti A."/>
            <person name="Javaid M."/>
            <person name="Jayaseelan J.C."/>
            <person name="Jiang H."/>
            <person name="Joshi V."/>
            <person name="Korchina V."/>
            <person name="Kovar C."/>
            <person name="Lara F."/>
            <person name="Lee S."/>
            <person name="Liu Y."/>
            <person name="Mata R."/>
            <person name="Mathew T."/>
            <person name="Munidasa M."/>
            <person name="Muzny D."/>
            <person name="Nazareth L."/>
            <person name="Ngo R."/>
            <person name="Nguyen L."/>
            <person name="Nguyen N."/>
            <person name="Okwuonu G."/>
            <person name="Ongeri F."/>
            <person name="Palculict T."/>
            <person name="Patil S."/>
            <person name="Petrosino J."/>
            <person name="Pham C."/>
            <person name="Pham P."/>
            <person name="Pu L.-L."/>
            <person name="Qin X."/>
            <person name="Qu J."/>
            <person name="Reid J."/>
            <person name="Ross M."/>
            <person name="Ruth R."/>
            <person name="Saada N."/>
            <person name="San Lucas F."/>
            <person name="Santibanez J."/>
            <person name="Shang Y."/>
            <person name="Simmons D."/>
            <person name="Song X.-Z."/>
            <person name="Tang L.-Y."/>
            <person name="Thornton R."/>
            <person name="Warren J."/>
            <person name="Weissenberger G."/>
            <person name="Wilczek-Boney K."/>
            <person name="Worley K."/>
            <person name="Youmans B."/>
            <person name="Zhang J."/>
            <person name="Zhang L."/>
            <person name="Zhao Z."/>
            <person name="Zhou C."/>
            <person name="Zhu D."/>
            <person name="Zhu Y."/>
        </authorList>
    </citation>
    <scope>NUCLEOTIDE SEQUENCE [LARGE SCALE GENOMIC DNA]</scope>
    <source>
        <strain evidence="1 2">F0333</strain>
    </source>
</reference>
<protein>
    <submittedName>
        <fullName evidence="1">Uncharacterized protein</fullName>
    </submittedName>
</protein>
<dbReference type="OrthoDB" id="3396763at2"/>
<dbReference type="STRING" id="888050.HMPREF9004_0297"/>
<dbReference type="RefSeq" id="WP_005961981.1">
    <property type="nucleotide sequence ID" value="NZ_CP040505.1"/>
</dbReference>
<evidence type="ECO:0000313" key="1">
    <source>
        <dbReference type="EMBL" id="ENO18962.1"/>
    </source>
</evidence>
<dbReference type="HOGENOM" id="CLU_1178230_0_0_11"/>
<proteinExistence type="predicted"/>
<comment type="caution">
    <text evidence="1">The sequence shown here is derived from an EMBL/GenBank/DDBJ whole genome shotgun (WGS) entry which is preliminary data.</text>
</comment>
<organism evidence="1 2">
    <name type="scientific">Schaalia cardiffensis F0333</name>
    <dbReference type="NCBI Taxonomy" id="888050"/>
    <lineage>
        <taxon>Bacteria</taxon>
        <taxon>Bacillati</taxon>
        <taxon>Actinomycetota</taxon>
        <taxon>Actinomycetes</taxon>
        <taxon>Actinomycetales</taxon>
        <taxon>Actinomycetaceae</taxon>
        <taxon>Schaalia</taxon>
    </lineage>
</organism>
<evidence type="ECO:0000313" key="2">
    <source>
        <dbReference type="Proteomes" id="UP000013015"/>
    </source>
</evidence>
<dbReference type="Proteomes" id="UP000013015">
    <property type="component" value="Unassembled WGS sequence"/>
</dbReference>
<dbReference type="AlphaFoldDB" id="N6X6F4"/>
<dbReference type="eggNOG" id="COG1020">
    <property type="taxonomic scope" value="Bacteria"/>
</dbReference>
<accession>N6X6F4</accession>
<name>N6X6F4_9ACTO</name>
<keyword evidence="2" id="KW-1185">Reference proteome</keyword>
<dbReference type="PATRIC" id="fig|888050.3.peg.291"/>
<sequence length="232" mass="25237">MTSLRALLSTLASQAGPVLTVYSKERVEFNGPVLARWFSKISNLLSEELGADLFGEGEAHSGRFFIRHELWQEIVWTVPLLALGWTRLGSLEEAAPGDLVLVSTIDEDALAACESGATVLAQPREYLAFSWRGDPLPTGILDALAEVMAQPDLLIGAPTGALLPLEEVFEVVDESEGMKGVRIGLYAKAEETLVHLIGAWRRASGVVLIDPDHYTKTEAEKVSAKEGQLLWI</sequence>
<dbReference type="EMBL" id="AQHZ01000005">
    <property type="protein sequence ID" value="ENO18962.1"/>
    <property type="molecule type" value="Genomic_DNA"/>
</dbReference>
<gene>
    <name evidence="1" type="ORF">HMPREF9004_0297</name>
</gene>